<dbReference type="InterPro" id="IPR036514">
    <property type="entry name" value="SGNH_hydro_sf"/>
</dbReference>
<protein>
    <recommendedName>
        <fullName evidence="1">SGNH hydrolase-type esterase domain-containing protein</fullName>
    </recommendedName>
</protein>
<evidence type="ECO:0000259" key="1">
    <source>
        <dbReference type="Pfam" id="PF13472"/>
    </source>
</evidence>
<dbReference type="Gene3D" id="3.40.50.1110">
    <property type="entry name" value="SGNH hydrolase"/>
    <property type="match status" value="1"/>
</dbReference>
<dbReference type="InterPro" id="IPR013830">
    <property type="entry name" value="SGNH_hydro"/>
</dbReference>
<gene>
    <name evidence="2" type="ORF">EYR41_006039</name>
</gene>
<dbReference type="EMBL" id="SOZJ01000003">
    <property type="protein sequence ID" value="TGJ70045.1"/>
    <property type="molecule type" value="Genomic_DNA"/>
</dbReference>
<evidence type="ECO:0000313" key="3">
    <source>
        <dbReference type="Proteomes" id="UP000297595"/>
    </source>
</evidence>
<dbReference type="SUPFAM" id="SSF52266">
    <property type="entry name" value="SGNH hydrolase"/>
    <property type="match status" value="1"/>
</dbReference>
<dbReference type="AlphaFoldDB" id="A0A8H2DZT9"/>
<dbReference type="PANTHER" id="PTHR14209">
    <property type="entry name" value="ISOAMYL ACETATE-HYDROLYZING ESTERASE 1"/>
    <property type="match status" value="1"/>
</dbReference>
<feature type="domain" description="SGNH hydrolase-type esterase" evidence="1">
    <location>
        <begin position="18"/>
        <end position="243"/>
    </location>
</feature>
<dbReference type="Proteomes" id="UP000297595">
    <property type="component" value="Unassembled WGS sequence"/>
</dbReference>
<sequence>MASTTNSSLPKGWPAIVLFGDSITEGEYLISHCPAPRIWNYDSGYSLGAVLTEKFSRRIQVLERGFSGYNSSNARVVVDDVIPPAGGAIDLKLLLVFFGANDAVLPPDQQIVSEEQAQKGVMVVSQHVDIEEYKVHLKAIAQHKNVKDHGAKVILVTPPPICEHKILPWKDRRSAVAKQYAEAAISVAEETGVEVLKLWHVFMEEAGWKEGEPLLGEIGVPKSEKLGELLSDGLHLTPKGYKLYFESLVKLLEDKLPDIYNHKRIFPNWGEAPRYQKPDN</sequence>
<name>A0A8H2DZT9_ORBOL</name>
<dbReference type="Pfam" id="PF13472">
    <property type="entry name" value="Lipase_GDSL_2"/>
    <property type="match status" value="1"/>
</dbReference>
<dbReference type="PANTHER" id="PTHR14209:SF19">
    <property type="entry name" value="ISOAMYL ACETATE-HYDROLYZING ESTERASE 1 HOMOLOG"/>
    <property type="match status" value="1"/>
</dbReference>
<organism evidence="2 3">
    <name type="scientific">Orbilia oligospora</name>
    <name type="common">Nematode-trapping fungus</name>
    <name type="synonym">Arthrobotrys oligospora</name>
    <dbReference type="NCBI Taxonomy" id="2813651"/>
    <lineage>
        <taxon>Eukaryota</taxon>
        <taxon>Fungi</taxon>
        <taxon>Dikarya</taxon>
        <taxon>Ascomycota</taxon>
        <taxon>Pezizomycotina</taxon>
        <taxon>Orbiliomycetes</taxon>
        <taxon>Orbiliales</taxon>
        <taxon>Orbiliaceae</taxon>
        <taxon>Orbilia</taxon>
    </lineage>
</organism>
<dbReference type="CDD" id="cd01838">
    <property type="entry name" value="Isoamyl_acetate_hydrolase_like"/>
    <property type="match status" value="1"/>
</dbReference>
<dbReference type="InterPro" id="IPR045136">
    <property type="entry name" value="Iah1-like"/>
</dbReference>
<proteinExistence type="predicted"/>
<evidence type="ECO:0000313" key="2">
    <source>
        <dbReference type="EMBL" id="TGJ70045.1"/>
    </source>
</evidence>
<accession>A0A8H2DZT9</accession>
<reference evidence="2 3" key="1">
    <citation type="submission" date="2019-03" db="EMBL/GenBank/DDBJ databases">
        <title>Nematode-trapping fungi genome.</title>
        <authorList>
            <person name="Vidal-Diez De Ulzurrun G."/>
        </authorList>
    </citation>
    <scope>NUCLEOTIDE SEQUENCE [LARGE SCALE GENOMIC DNA]</scope>
    <source>
        <strain evidence="2 3">TWF154</strain>
    </source>
</reference>
<comment type="caution">
    <text evidence="2">The sequence shown here is derived from an EMBL/GenBank/DDBJ whole genome shotgun (WGS) entry which is preliminary data.</text>
</comment>